<dbReference type="InterPro" id="IPR039367">
    <property type="entry name" value="Och1-like"/>
</dbReference>
<dbReference type="OrthoDB" id="41634at2759"/>
<reference evidence="3" key="1">
    <citation type="journal article" date="2023" name="Commun. Biol.">
        <title>Genome analysis of Parmales, the sister group of diatoms, reveals the evolutionary specialization of diatoms from phago-mixotrophs to photoautotrophs.</title>
        <authorList>
            <person name="Ban H."/>
            <person name="Sato S."/>
            <person name="Yoshikawa S."/>
            <person name="Yamada K."/>
            <person name="Nakamura Y."/>
            <person name="Ichinomiya M."/>
            <person name="Sato N."/>
            <person name="Blanc-Mathieu R."/>
            <person name="Endo H."/>
            <person name="Kuwata A."/>
            <person name="Ogata H."/>
        </authorList>
    </citation>
    <scope>NUCLEOTIDE SEQUENCE [LARGE SCALE GENOMIC DNA]</scope>
    <source>
        <strain evidence="3">NIES 3700</strain>
    </source>
</reference>
<dbReference type="Gene3D" id="3.90.550.20">
    <property type="match status" value="1"/>
</dbReference>
<dbReference type="EMBL" id="BRXW01000113">
    <property type="protein sequence ID" value="GMI07510.1"/>
    <property type="molecule type" value="Genomic_DNA"/>
</dbReference>
<proteinExistence type="predicted"/>
<name>A0A9W7F8N6_9STRA</name>
<evidence type="ECO:0000256" key="1">
    <source>
        <dbReference type="SAM" id="SignalP"/>
    </source>
</evidence>
<dbReference type="AlphaFoldDB" id="A0A9W7F8N6"/>
<protein>
    <submittedName>
        <fullName evidence="2">Uncharacterized protein</fullName>
    </submittedName>
</protein>
<dbReference type="InterPro" id="IPR007577">
    <property type="entry name" value="GlycoTrfase_DXD_sugar-bd_CS"/>
</dbReference>
<gene>
    <name evidence="2" type="ORF">TrLO_g8235</name>
</gene>
<dbReference type="GO" id="GO:0006487">
    <property type="term" value="P:protein N-linked glycosylation"/>
    <property type="evidence" value="ECO:0007669"/>
    <property type="project" value="TreeGrafter"/>
</dbReference>
<organism evidence="2 3">
    <name type="scientific">Triparma laevis f. longispina</name>
    <dbReference type="NCBI Taxonomy" id="1714387"/>
    <lineage>
        <taxon>Eukaryota</taxon>
        <taxon>Sar</taxon>
        <taxon>Stramenopiles</taxon>
        <taxon>Ochrophyta</taxon>
        <taxon>Bolidophyceae</taxon>
        <taxon>Parmales</taxon>
        <taxon>Triparmaceae</taxon>
        <taxon>Triparma</taxon>
    </lineage>
</organism>
<sequence length="733" mass="80334">MLRRFTFLGMGLLLICLITVFQALFMHSELGTANASGGAAPHFPRHPVFKGEASYDGVRLGLLSHQVELSSPSDKPFFWAANEADDDNDEEAEAAVLPHESYLWIGSEAKDGDGDGSRRSAFHLGLRPARVWAFSEREEKRALLEVFFVPEVLAGYDALLYKGAPFQAENLFKFCVLYKFGGFYVSPGVTVVGPLPQNTDNVVLGSGLSDSIVDSSFLSANSRKSPFMKEMISFVILNVGTVADDSLLIEARMREKIGGAGSWTVLQCFCWRGESFTGKECEYKDPARPKGSPPSILTNGAHVSFQMETGVRLKSIYPRLGLHEIDPFELESVGRGGYEKPLITPSSLDCDQCLQRSKGGGSCKLCRSCSSFCDSLCIESALVGNSNTVTMEVVPPRVGEAVAETIPFIVHQTWTSAAPIGSKMAKMQAGWKRSGFDYFFYDDAAARKFILHNFPPRILEAYDSIIPAGLKADLFKLSVLLLHGGVWADIDVLLETNLKSVLSGFSFVGVVEAKHKDQAFCIYNGFIAATPNHPFIRSAFKRIVTNVLNRFDEDDITSEFLCGRGWNEGRDTDPKIWHIRASGLSYLTGPCNLGLGIKKAIGLNAFASIRPGVLDDGNLESVPGKSLFLDLKSRDFGSWRACERSGRVVVATNFNDFDELPTFCKNNHGGGTVIRGSVLNRYNCGDHTANLAVDKTHHSNMKVGEVLKNEAPRDGAEAVRKSQWKPVLINIKA</sequence>
<dbReference type="Pfam" id="PF04488">
    <property type="entry name" value="Gly_transf_sug"/>
    <property type="match status" value="1"/>
</dbReference>
<keyword evidence="1" id="KW-0732">Signal</keyword>
<feature type="chain" id="PRO_5040861791" evidence="1">
    <location>
        <begin position="24"/>
        <end position="733"/>
    </location>
</feature>
<dbReference type="InterPro" id="IPR029044">
    <property type="entry name" value="Nucleotide-diphossugar_trans"/>
</dbReference>
<dbReference type="GO" id="GO:0000009">
    <property type="term" value="F:alpha-1,6-mannosyltransferase activity"/>
    <property type="evidence" value="ECO:0007669"/>
    <property type="project" value="InterPro"/>
</dbReference>
<feature type="signal peptide" evidence="1">
    <location>
        <begin position="1"/>
        <end position="23"/>
    </location>
</feature>
<dbReference type="PANTHER" id="PTHR31834:SF1">
    <property type="entry name" value="INITIATION-SPECIFIC ALPHA-1,6-MANNOSYLTRANSFERASE"/>
    <property type="match status" value="1"/>
</dbReference>
<dbReference type="SUPFAM" id="SSF53448">
    <property type="entry name" value="Nucleotide-diphospho-sugar transferases"/>
    <property type="match status" value="1"/>
</dbReference>
<dbReference type="Proteomes" id="UP001165122">
    <property type="component" value="Unassembled WGS sequence"/>
</dbReference>
<keyword evidence="3" id="KW-1185">Reference proteome</keyword>
<evidence type="ECO:0000313" key="3">
    <source>
        <dbReference type="Proteomes" id="UP001165122"/>
    </source>
</evidence>
<dbReference type="GO" id="GO:0000136">
    <property type="term" value="C:mannan polymerase complex"/>
    <property type="evidence" value="ECO:0007669"/>
    <property type="project" value="TreeGrafter"/>
</dbReference>
<evidence type="ECO:0000313" key="2">
    <source>
        <dbReference type="EMBL" id="GMI07510.1"/>
    </source>
</evidence>
<comment type="caution">
    <text evidence="2">The sequence shown here is derived from an EMBL/GenBank/DDBJ whole genome shotgun (WGS) entry which is preliminary data.</text>
</comment>
<dbReference type="PANTHER" id="PTHR31834">
    <property type="entry name" value="INITIATION-SPECIFIC ALPHA-1,6-MANNOSYLTRANSFERASE"/>
    <property type="match status" value="1"/>
</dbReference>
<accession>A0A9W7F8N6</accession>